<gene>
    <name evidence="2" type="ORF">GCM10011320_42010</name>
</gene>
<protein>
    <recommendedName>
        <fullName evidence="1">Methyltransferase domain-containing protein</fullName>
    </recommendedName>
</protein>
<dbReference type="PANTHER" id="PTHR43667:SF2">
    <property type="entry name" value="FATTY ACID C-METHYL TRANSFERASE"/>
    <property type="match status" value="1"/>
</dbReference>
<dbReference type="AlphaFoldDB" id="A0A917NUN7"/>
<proteinExistence type="predicted"/>
<sequence length="666" mass="70003">MTISLSARHADVLARPESRAFLANPGFPVPDATAIRRVGSTGAEEFLATGLLLREALEQSGGLAPDHAVLDIGCGWGRLAMPLAARLGPAGRYLGMDAAAEAIAWCRRHVAEVDSRFRFHHADIRNSYANPQGRIAAAAATLVPWEERFDRVVAFSLFTHLLPDAMVRYLAEAARLCRPGGVLVATFFVLDAEARSALAAGQADRAFPARHGIARLSNPAVPEDAVAYDAAEMLALFDAAGFDAEWRPGAWCPRSAPPFEYQDLVVARRRGTPTGGAGLRGAVSSLRGGAVRGWAWDAGSDAPVPLRLEIAGRTVAEAVPESAAEGAPPAGPPPGVAAGFTLAVPPHLLGREVQDLRVWAGPLPLLHRPQARLADPAEELAAAWRRESVRRGLWRIEALRWQADGSLGGEVWAIAPRGEPSAQPPWLFLGEARVQIEPLEAIEDEAGAALGLAPGAFRPHYDFHLPAALLGRGGRLRLGTAPQELWEPVGGFPLAPAAADGDWASAMDWRAATEALRAVTGRSMTAHGPLLDLLPTAGLPPPGDAGAILALDGLDPPSRGGDAALVAALVAALAPAGLVLLGMPGSAALLDGAGGTARLLQWLRHGMVPTMEAPAGRRVLRSQTHLSEVWGAAFEVVAVREASLSGLRDLVVLRQRGAATIKGQRE</sequence>
<name>A0A917NUN7_9PROT</name>
<dbReference type="CDD" id="cd02440">
    <property type="entry name" value="AdoMet_MTases"/>
    <property type="match status" value="1"/>
</dbReference>
<evidence type="ECO:0000313" key="2">
    <source>
        <dbReference type="EMBL" id="GGJ30143.1"/>
    </source>
</evidence>
<dbReference type="Proteomes" id="UP000661507">
    <property type="component" value="Unassembled WGS sequence"/>
</dbReference>
<feature type="domain" description="Methyltransferase" evidence="1">
    <location>
        <begin position="69"/>
        <end position="181"/>
    </location>
</feature>
<organism evidence="2 3">
    <name type="scientific">Neoroseomonas lacus</name>
    <dbReference type="NCBI Taxonomy" id="287609"/>
    <lineage>
        <taxon>Bacteria</taxon>
        <taxon>Pseudomonadati</taxon>
        <taxon>Pseudomonadota</taxon>
        <taxon>Alphaproteobacteria</taxon>
        <taxon>Acetobacterales</taxon>
        <taxon>Acetobacteraceae</taxon>
        <taxon>Neoroseomonas</taxon>
    </lineage>
</organism>
<dbReference type="Gene3D" id="3.40.50.150">
    <property type="entry name" value="Vaccinia Virus protein VP39"/>
    <property type="match status" value="1"/>
</dbReference>
<accession>A0A917NUN7</accession>
<evidence type="ECO:0000259" key="1">
    <source>
        <dbReference type="Pfam" id="PF13649"/>
    </source>
</evidence>
<dbReference type="InterPro" id="IPR029063">
    <property type="entry name" value="SAM-dependent_MTases_sf"/>
</dbReference>
<dbReference type="Pfam" id="PF13649">
    <property type="entry name" value="Methyltransf_25"/>
    <property type="match status" value="1"/>
</dbReference>
<reference evidence="2" key="2">
    <citation type="submission" date="2020-09" db="EMBL/GenBank/DDBJ databases">
        <authorList>
            <person name="Sun Q."/>
            <person name="Zhou Y."/>
        </authorList>
    </citation>
    <scope>NUCLEOTIDE SEQUENCE</scope>
    <source>
        <strain evidence="2">CGMCC 1.3617</strain>
    </source>
</reference>
<dbReference type="InterPro" id="IPR050723">
    <property type="entry name" value="CFA/CMAS"/>
</dbReference>
<comment type="caution">
    <text evidence="2">The sequence shown here is derived from an EMBL/GenBank/DDBJ whole genome shotgun (WGS) entry which is preliminary data.</text>
</comment>
<dbReference type="PANTHER" id="PTHR43667">
    <property type="entry name" value="CYCLOPROPANE-FATTY-ACYL-PHOSPHOLIPID SYNTHASE"/>
    <property type="match status" value="1"/>
</dbReference>
<dbReference type="RefSeq" id="WP_188970378.1">
    <property type="nucleotide sequence ID" value="NZ_BMKW01000011.1"/>
</dbReference>
<dbReference type="EMBL" id="BMKW01000011">
    <property type="protein sequence ID" value="GGJ30143.1"/>
    <property type="molecule type" value="Genomic_DNA"/>
</dbReference>
<keyword evidence="3" id="KW-1185">Reference proteome</keyword>
<dbReference type="InterPro" id="IPR041698">
    <property type="entry name" value="Methyltransf_25"/>
</dbReference>
<dbReference type="SUPFAM" id="SSF53335">
    <property type="entry name" value="S-adenosyl-L-methionine-dependent methyltransferases"/>
    <property type="match status" value="1"/>
</dbReference>
<reference evidence="2" key="1">
    <citation type="journal article" date="2014" name="Int. J. Syst. Evol. Microbiol.">
        <title>Complete genome sequence of Corynebacterium casei LMG S-19264T (=DSM 44701T), isolated from a smear-ripened cheese.</title>
        <authorList>
            <consortium name="US DOE Joint Genome Institute (JGI-PGF)"/>
            <person name="Walter F."/>
            <person name="Albersmeier A."/>
            <person name="Kalinowski J."/>
            <person name="Ruckert C."/>
        </authorList>
    </citation>
    <scope>NUCLEOTIDE SEQUENCE</scope>
    <source>
        <strain evidence="2">CGMCC 1.3617</strain>
    </source>
</reference>
<evidence type="ECO:0000313" key="3">
    <source>
        <dbReference type="Proteomes" id="UP000661507"/>
    </source>
</evidence>